<dbReference type="RefSeq" id="WP_130358556.1">
    <property type="nucleotide sequence ID" value="NZ_SGXC01000002.1"/>
</dbReference>
<evidence type="ECO:0000256" key="3">
    <source>
        <dbReference type="ARBA" id="ARBA00023163"/>
    </source>
</evidence>
<evidence type="ECO:0000259" key="4">
    <source>
        <dbReference type="PROSITE" id="PS50932"/>
    </source>
</evidence>
<evidence type="ECO:0000313" key="6">
    <source>
        <dbReference type="Proteomes" id="UP000292445"/>
    </source>
</evidence>
<dbReference type="Gene3D" id="3.40.50.2300">
    <property type="match status" value="2"/>
</dbReference>
<keyword evidence="2" id="KW-0238">DNA-binding</keyword>
<protein>
    <submittedName>
        <fullName evidence="5">LacI family transcriptional regulator</fullName>
    </submittedName>
</protein>
<evidence type="ECO:0000256" key="2">
    <source>
        <dbReference type="ARBA" id="ARBA00023125"/>
    </source>
</evidence>
<name>A0A4Q7NDA8_9BURK</name>
<dbReference type="InterPro" id="IPR046335">
    <property type="entry name" value="LacI/GalR-like_sensor"/>
</dbReference>
<dbReference type="InterPro" id="IPR010982">
    <property type="entry name" value="Lambda_DNA-bd_dom_sf"/>
</dbReference>
<keyword evidence="3" id="KW-0804">Transcription</keyword>
<dbReference type="CDD" id="cd01392">
    <property type="entry name" value="HTH_LacI"/>
    <property type="match status" value="1"/>
</dbReference>
<sequence>MRRHFAIISSMPKRSSAATLADIALHAQVHKTTASRALDPERRHMVSPEVVGRVEAAARALNYRVNRAASALRTGRSGTVGVLLPDITNPVFPPILRGIEQALAAEGFFVLVADTGNEQAPDQAADRMLAQRVEGLIIATSSLHDPLVERLVRDQVKVVLVNRRDEDGSLPAVVSDDMLGMKLAVDHLVSIGHRRIAHLSGPLALSTGSLRQAGFRQAMAAHGLEPAGFAECDAYSCDAGEDGTRRLLDSEAEFTAIVAANDLIALGAIQALQAQGRKVPQDVSVVGHNDMPLMDRVSPPLTTVRILHYEMGFRAARLLLDSLRGVPGTTSTVVLRPELVVRGSSAPL</sequence>
<dbReference type="Gene3D" id="1.10.260.40">
    <property type="entry name" value="lambda repressor-like DNA-binding domains"/>
    <property type="match status" value="1"/>
</dbReference>
<dbReference type="OrthoDB" id="8770688at2"/>
<reference evidence="5 6" key="1">
    <citation type="submission" date="2019-02" db="EMBL/GenBank/DDBJ databases">
        <title>Genomic Encyclopedia of Type Strains, Phase IV (KMG-IV): sequencing the most valuable type-strain genomes for metagenomic binning, comparative biology and taxonomic classification.</title>
        <authorList>
            <person name="Goeker M."/>
        </authorList>
    </citation>
    <scope>NUCLEOTIDE SEQUENCE [LARGE SCALE GENOMIC DNA]</scope>
    <source>
        <strain evidence="5 6">K24</strain>
    </source>
</reference>
<dbReference type="GO" id="GO:0000976">
    <property type="term" value="F:transcription cis-regulatory region binding"/>
    <property type="evidence" value="ECO:0007669"/>
    <property type="project" value="TreeGrafter"/>
</dbReference>
<feature type="domain" description="HTH lacI-type" evidence="4">
    <location>
        <begin position="18"/>
        <end position="74"/>
    </location>
</feature>
<dbReference type="SUPFAM" id="SSF53822">
    <property type="entry name" value="Periplasmic binding protein-like I"/>
    <property type="match status" value="1"/>
</dbReference>
<dbReference type="PANTHER" id="PTHR30146">
    <property type="entry name" value="LACI-RELATED TRANSCRIPTIONAL REPRESSOR"/>
    <property type="match status" value="1"/>
</dbReference>
<accession>A0A4Q7NDA8</accession>
<dbReference type="InterPro" id="IPR000843">
    <property type="entry name" value="HTH_LacI"/>
</dbReference>
<organism evidence="5 6">
    <name type="scientific">Pigmentiphaga kullae</name>
    <dbReference type="NCBI Taxonomy" id="151784"/>
    <lineage>
        <taxon>Bacteria</taxon>
        <taxon>Pseudomonadati</taxon>
        <taxon>Pseudomonadota</taxon>
        <taxon>Betaproteobacteria</taxon>
        <taxon>Burkholderiales</taxon>
        <taxon>Alcaligenaceae</taxon>
        <taxon>Pigmentiphaga</taxon>
    </lineage>
</organism>
<keyword evidence="1" id="KW-0805">Transcription regulation</keyword>
<dbReference type="Pfam" id="PF00356">
    <property type="entry name" value="LacI"/>
    <property type="match status" value="1"/>
</dbReference>
<keyword evidence="6" id="KW-1185">Reference proteome</keyword>
<dbReference type="PROSITE" id="PS50932">
    <property type="entry name" value="HTH_LACI_2"/>
    <property type="match status" value="1"/>
</dbReference>
<dbReference type="CDD" id="cd06267">
    <property type="entry name" value="PBP1_LacI_sugar_binding-like"/>
    <property type="match status" value="1"/>
</dbReference>
<dbReference type="PANTHER" id="PTHR30146:SF138">
    <property type="entry name" value="TRANSCRIPTIONAL REGULATORY PROTEIN"/>
    <property type="match status" value="1"/>
</dbReference>
<dbReference type="Proteomes" id="UP000292445">
    <property type="component" value="Unassembled WGS sequence"/>
</dbReference>
<dbReference type="EMBL" id="SGXC01000002">
    <property type="protein sequence ID" value="RZS80955.1"/>
    <property type="molecule type" value="Genomic_DNA"/>
</dbReference>
<dbReference type="InterPro" id="IPR028082">
    <property type="entry name" value="Peripla_BP_I"/>
</dbReference>
<evidence type="ECO:0000256" key="1">
    <source>
        <dbReference type="ARBA" id="ARBA00023015"/>
    </source>
</evidence>
<proteinExistence type="predicted"/>
<dbReference type="Pfam" id="PF13377">
    <property type="entry name" value="Peripla_BP_3"/>
    <property type="match status" value="1"/>
</dbReference>
<dbReference type="GO" id="GO:0003700">
    <property type="term" value="F:DNA-binding transcription factor activity"/>
    <property type="evidence" value="ECO:0007669"/>
    <property type="project" value="TreeGrafter"/>
</dbReference>
<evidence type="ECO:0000313" key="5">
    <source>
        <dbReference type="EMBL" id="RZS80955.1"/>
    </source>
</evidence>
<dbReference type="SUPFAM" id="SSF47413">
    <property type="entry name" value="lambda repressor-like DNA-binding domains"/>
    <property type="match status" value="1"/>
</dbReference>
<gene>
    <name evidence="5" type="ORF">EV675_3568</name>
</gene>
<dbReference type="SMART" id="SM00354">
    <property type="entry name" value="HTH_LACI"/>
    <property type="match status" value="1"/>
</dbReference>
<comment type="caution">
    <text evidence="5">The sequence shown here is derived from an EMBL/GenBank/DDBJ whole genome shotgun (WGS) entry which is preliminary data.</text>
</comment>
<dbReference type="AlphaFoldDB" id="A0A4Q7NDA8"/>